<dbReference type="InterPro" id="IPR039426">
    <property type="entry name" value="TonB-dep_rcpt-like"/>
</dbReference>
<dbReference type="InterPro" id="IPR036942">
    <property type="entry name" value="Beta-barrel_TonB_sf"/>
</dbReference>
<evidence type="ECO:0000256" key="7">
    <source>
        <dbReference type="PROSITE-ProRule" id="PRU01360"/>
    </source>
</evidence>
<sequence length="1059" mass="115073">MKKSTKTFRSPLLRDFRPKPYVTSRFTAATFILYLILITFLAPAQAQQVKKVTGRVLDHKGAPVPGASVIAKQSTSGVLADKDGAFNITVPANANTLVISYIGMKSQEIEIGSKSDLGDIILAEESVGLQEVVVTALGIERSAKTLTYATQKITGEQVNEVRDANFTNTLSGKVAGLTITPSANGPGGATRIVLRGNRSIQGSNNALIVVDGVAIDNSSPAGQVRYDSGGQSGSDGASNINPDDIESINVLKGAAGAALYGSRAANGVIIITTKKGKSGKINVNFNSGVTFDKALTTPNFQNSYAQGAGGTYSTITNGSWGPKIAGQSVTNWAGNTVSLQAYPDNVKDFFRTAVSNNNSVGITAGSDKVQSYFSYSNNFINGIVPYNSLTRNTFNSRVTFNLTDRLTADAKVTYLIQGIKNKPGVGGDGMVVANVYRMPRSVDPETLKSYKNVSITGVETPTYWTSPDPVYMNPYWTINNTHHDENRSRVTGLLVLRYKLTDWLNIQGRVSSDSYNDFITQKYANNTVNYARQPGGYYSEGNDFISERNLDILLTGNNQITSDFKINYNIGGSVLNRNLRHRVNAADGLGFNNKYDLSYATTLKVEANTTKRELQSVYGTAQFSFKDYLFLDLTARNDWSSTLPSPYSYFYPSVGLSAIVSEMLKLPSWVSLGKVRGSLTKVGNDADPYLLGQTYTYIRGGFGGYIASSSTKAIANLKPELTQSAEFGTEWRFFNSRLGVDFTYYKTNSKNQLLNVAAPASSGYSTLNVNAGNIQNKGFELVLSGKPVTGKNFTWNVGLNYAVNTNKVISLYEGVSQLYLGSSTSVRTATPLIKEGGSYGDLYGYKWKTLNGKYVVNTNGVPVKTDDIQRLGNYNPKFSAGFSNSFSYKNWTLSVLVDGKFGGIITSGTAAQTAYAGTSSVTENFRDAGSWTVNAVTPEGAPNTVAINAEKFWQTVAQGDYSWGEFFSYHATNVRVRELTFGYSFGNLPGFIKSARLSFVARNLFFIYRGNAILDIPGIGKRKMDFDPEVSFGNSNYQGIEYYNLPSTRNIGLNLKLSF</sequence>
<dbReference type="SUPFAM" id="SSF56935">
    <property type="entry name" value="Porins"/>
    <property type="match status" value="1"/>
</dbReference>
<feature type="region of interest" description="Disordered" evidence="8">
    <location>
        <begin position="221"/>
        <end position="241"/>
    </location>
</feature>
<evidence type="ECO:0000259" key="9">
    <source>
        <dbReference type="Pfam" id="PF07715"/>
    </source>
</evidence>
<dbReference type="InterPro" id="IPR012910">
    <property type="entry name" value="Plug_dom"/>
</dbReference>
<feature type="domain" description="TonB-dependent receptor plug" evidence="9">
    <location>
        <begin position="144"/>
        <end position="268"/>
    </location>
</feature>
<organism evidence="10 11">
    <name type="scientific">Dyadobacter subterraneus</name>
    <dbReference type="NCBI Taxonomy" id="2773304"/>
    <lineage>
        <taxon>Bacteria</taxon>
        <taxon>Pseudomonadati</taxon>
        <taxon>Bacteroidota</taxon>
        <taxon>Cytophagia</taxon>
        <taxon>Cytophagales</taxon>
        <taxon>Spirosomataceae</taxon>
        <taxon>Dyadobacter</taxon>
    </lineage>
</organism>
<keyword evidence="5 7" id="KW-0472">Membrane</keyword>
<name>A0ABR9W7S2_9BACT</name>
<dbReference type="InterPro" id="IPR023996">
    <property type="entry name" value="TonB-dep_OMP_SusC/RagA"/>
</dbReference>
<evidence type="ECO:0000313" key="10">
    <source>
        <dbReference type="EMBL" id="MBE9461518.1"/>
    </source>
</evidence>
<dbReference type="SUPFAM" id="SSF49464">
    <property type="entry name" value="Carboxypeptidase regulatory domain-like"/>
    <property type="match status" value="1"/>
</dbReference>
<dbReference type="Proteomes" id="UP000634134">
    <property type="component" value="Unassembled WGS sequence"/>
</dbReference>
<dbReference type="InterPro" id="IPR008969">
    <property type="entry name" value="CarboxyPept-like_regulatory"/>
</dbReference>
<evidence type="ECO:0000256" key="4">
    <source>
        <dbReference type="ARBA" id="ARBA00022692"/>
    </source>
</evidence>
<evidence type="ECO:0000256" key="6">
    <source>
        <dbReference type="ARBA" id="ARBA00023237"/>
    </source>
</evidence>
<dbReference type="InterPro" id="IPR023997">
    <property type="entry name" value="TonB-dep_OMP_SusC/RagA_CS"/>
</dbReference>
<dbReference type="Gene3D" id="2.170.130.10">
    <property type="entry name" value="TonB-dependent receptor, plug domain"/>
    <property type="match status" value="1"/>
</dbReference>
<protein>
    <submittedName>
        <fullName evidence="10">SusC/RagA family TonB-linked outer membrane protein</fullName>
    </submittedName>
</protein>
<dbReference type="Pfam" id="PF13715">
    <property type="entry name" value="CarbopepD_reg_2"/>
    <property type="match status" value="1"/>
</dbReference>
<evidence type="ECO:0000256" key="5">
    <source>
        <dbReference type="ARBA" id="ARBA00023136"/>
    </source>
</evidence>
<dbReference type="NCBIfam" id="TIGR04056">
    <property type="entry name" value="OMP_RagA_SusC"/>
    <property type="match status" value="1"/>
</dbReference>
<evidence type="ECO:0000313" key="11">
    <source>
        <dbReference type="Proteomes" id="UP000634134"/>
    </source>
</evidence>
<comment type="caution">
    <text evidence="10">The sequence shown here is derived from an EMBL/GenBank/DDBJ whole genome shotgun (WGS) entry which is preliminary data.</text>
</comment>
<dbReference type="InterPro" id="IPR037066">
    <property type="entry name" value="Plug_dom_sf"/>
</dbReference>
<reference evidence="11" key="1">
    <citation type="submission" date="2023-07" db="EMBL/GenBank/DDBJ databases">
        <title>Dyadobacter sp. nov 'subterranea' isolated from contaminted grondwater.</title>
        <authorList>
            <person name="Szabo I."/>
            <person name="Al-Omari J."/>
            <person name="Szerdahelyi S.G."/>
            <person name="Rado J."/>
        </authorList>
    </citation>
    <scope>NUCLEOTIDE SEQUENCE [LARGE SCALE GENOMIC DNA]</scope>
    <source>
        <strain evidence="11">UP-52</strain>
    </source>
</reference>
<keyword evidence="11" id="KW-1185">Reference proteome</keyword>
<evidence type="ECO:0000256" key="1">
    <source>
        <dbReference type="ARBA" id="ARBA00004571"/>
    </source>
</evidence>
<dbReference type="RefSeq" id="WP_194119791.1">
    <property type="nucleotide sequence ID" value="NZ_JACYGY010000001.1"/>
</dbReference>
<keyword evidence="2 7" id="KW-0813">Transport</keyword>
<comment type="similarity">
    <text evidence="7">Belongs to the TonB-dependent receptor family.</text>
</comment>
<dbReference type="Gene3D" id="2.60.40.1120">
    <property type="entry name" value="Carboxypeptidase-like, regulatory domain"/>
    <property type="match status" value="1"/>
</dbReference>
<dbReference type="Gene3D" id="2.40.170.20">
    <property type="entry name" value="TonB-dependent receptor, beta-barrel domain"/>
    <property type="match status" value="1"/>
</dbReference>
<evidence type="ECO:0000256" key="8">
    <source>
        <dbReference type="SAM" id="MobiDB-lite"/>
    </source>
</evidence>
<comment type="subcellular location">
    <subcellularLocation>
        <location evidence="1 7">Cell outer membrane</location>
        <topology evidence="1 7">Multi-pass membrane protein</topology>
    </subcellularLocation>
</comment>
<proteinExistence type="inferred from homology"/>
<keyword evidence="6 7" id="KW-0998">Cell outer membrane</keyword>
<dbReference type="Pfam" id="PF07715">
    <property type="entry name" value="Plug"/>
    <property type="match status" value="1"/>
</dbReference>
<dbReference type="NCBIfam" id="TIGR04057">
    <property type="entry name" value="SusC_RagA_signa"/>
    <property type="match status" value="1"/>
</dbReference>
<gene>
    <name evidence="10" type="ORF">IEE83_06455</name>
</gene>
<accession>A0ABR9W7S2</accession>
<evidence type="ECO:0000256" key="2">
    <source>
        <dbReference type="ARBA" id="ARBA00022448"/>
    </source>
</evidence>
<dbReference type="EMBL" id="JACYGY010000001">
    <property type="protein sequence ID" value="MBE9461518.1"/>
    <property type="molecule type" value="Genomic_DNA"/>
</dbReference>
<dbReference type="PROSITE" id="PS52016">
    <property type="entry name" value="TONB_DEPENDENT_REC_3"/>
    <property type="match status" value="1"/>
</dbReference>
<keyword evidence="3 7" id="KW-1134">Transmembrane beta strand</keyword>
<evidence type="ECO:0000256" key="3">
    <source>
        <dbReference type="ARBA" id="ARBA00022452"/>
    </source>
</evidence>
<keyword evidence="4 7" id="KW-0812">Transmembrane</keyword>